<dbReference type="OrthoDB" id="60033at2759"/>
<dbReference type="InterPro" id="IPR000232">
    <property type="entry name" value="HSF_DNA-bd"/>
</dbReference>
<dbReference type="Gene3D" id="1.10.10.10">
    <property type="entry name" value="Winged helix-like DNA-binding domain superfamily/Winged helix DNA-binding domain"/>
    <property type="match status" value="2"/>
</dbReference>
<evidence type="ECO:0000256" key="1">
    <source>
        <dbReference type="ARBA" id="ARBA00004123"/>
    </source>
</evidence>
<dbReference type="PANTHER" id="PTHR10015:SF427">
    <property type="entry name" value="HEAT SHOCK FACTOR PROTEIN"/>
    <property type="match status" value="1"/>
</dbReference>
<dbReference type="AlphaFoldDB" id="A0A485L269"/>
<organism evidence="8 9">
    <name type="scientific">Aphanomyces stellatus</name>
    <dbReference type="NCBI Taxonomy" id="120398"/>
    <lineage>
        <taxon>Eukaryota</taxon>
        <taxon>Sar</taxon>
        <taxon>Stramenopiles</taxon>
        <taxon>Oomycota</taxon>
        <taxon>Saprolegniomycetes</taxon>
        <taxon>Saprolegniales</taxon>
        <taxon>Verrucalvaceae</taxon>
        <taxon>Aphanomyces</taxon>
    </lineage>
</organism>
<dbReference type="PANTHER" id="PTHR10015">
    <property type="entry name" value="HEAT SHOCK TRANSCRIPTION FACTOR"/>
    <property type="match status" value="1"/>
</dbReference>
<protein>
    <submittedName>
        <fullName evidence="8">Aste57867_14709 protein</fullName>
    </submittedName>
</protein>
<reference evidence="8 9" key="1">
    <citation type="submission" date="2019-03" db="EMBL/GenBank/DDBJ databases">
        <authorList>
            <person name="Gaulin E."/>
            <person name="Dumas B."/>
        </authorList>
    </citation>
    <scope>NUCLEOTIDE SEQUENCE [LARGE SCALE GENOMIC DNA]</scope>
    <source>
        <strain evidence="8">CBS 568.67</strain>
    </source>
</reference>
<feature type="compositionally biased region" description="Basic and acidic residues" evidence="5">
    <location>
        <begin position="177"/>
        <end position="189"/>
    </location>
</feature>
<accession>A0A485L269</accession>
<dbReference type="SMART" id="SM00415">
    <property type="entry name" value="HSF"/>
    <property type="match status" value="2"/>
</dbReference>
<proteinExistence type="inferred from homology"/>
<reference evidence="7" key="2">
    <citation type="submission" date="2019-06" db="EMBL/GenBank/DDBJ databases">
        <title>Genomics analysis of Aphanomyces spp. identifies a new class of oomycete effector associated with host adaptation.</title>
        <authorList>
            <person name="Gaulin E."/>
        </authorList>
    </citation>
    <scope>NUCLEOTIDE SEQUENCE</scope>
    <source>
        <strain evidence="7">CBS 578.67</strain>
    </source>
</reference>
<dbReference type="Proteomes" id="UP000332933">
    <property type="component" value="Unassembled WGS sequence"/>
</dbReference>
<evidence type="ECO:0000259" key="6">
    <source>
        <dbReference type="SMART" id="SM00415"/>
    </source>
</evidence>
<feature type="domain" description="HSF-type DNA-binding" evidence="6">
    <location>
        <begin position="339"/>
        <end position="434"/>
    </location>
</feature>
<evidence type="ECO:0000256" key="3">
    <source>
        <dbReference type="ARBA" id="ARBA00023242"/>
    </source>
</evidence>
<gene>
    <name evidence="8" type="primary">Aste57867_14709</name>
    <name evidence="7" type="ORF">As57867_014654</name>
    <name evidence="8" type="ORF">ASTE57867_14709</name>
</gene>
<sequence>MLAVTGHPPSPSTALSISVSFMHHQNTTLSAGAGVMQVINDPRPPTLHDISLGMSMSMSAPGLSVPMQMEACKRGWVAPFLLHLHQMLRRESHHIIRWTADGKAFEILDKKTMTEKILPKYFRNKNFASFQRQLNYFGFRKWSKSRAMYSTYSREHFTRDNFDELVFVKRQSKKKCSKDDGGSEEKSDVDMDDASSSTDASAVGSSPAKTLPSSAESSPLCVSQVAIPPMDMTFPAQTLVEMQHMTPSASAPQHSLMTPVPLSFNAHFSLPALSEMRQISPHGGMRLPSIHQIVPSMLSPCPWPVDGSKSDESVHSPRVATSASGPKIDYNVKELVGLSAARFIRGLYDMISSDEGDCIRWSDDGASFVVVNSSKLAWEALPKYFKHNKFRSFQQQLNMYGFQKWSKARAPACTYSHPLFRRGQFTDLCRIARKTSMP</sequence>
<name>A0A485L269_9STRA</name>
<keyword evidence="9" id="KW-1185">Reference proteome</keyword>
<dbReference type="EMBL" id="CAADRA010005592">
    <property type="protein sequence ID" value="VFT91527.1"/>
    <property type="molecule type" value="Genomic_DNA"/>
</dbReference>
<keyword evidence="3" id="KW-0539">Nucleus</keyword>
<evidence type="ECO:0000256" key="2">
    <source>
        <dbReference type="ARBA" id="ARBA00023125"/>
    </source>
</evidence>
<evidence type="ECO:0000313" key="9">
    <source>
        <dbReference type="Proteomes" id="UP000332933"/>
    </source>
</evidence>
<keyword evidence="2" id="KW-0238">DNA-binding</keyword>
<dbReference type="SUPFAM" id="SSF46785">
    <property type="entry name" value="Winged helix' DNA-binding domain"/>
    <property type="match status" value="2"/>
</dbReference>
<dbReference type="PRINTS" id="PR00056">
    <property type="entry name" value="HSFDOMAIN"/>
</dbReference>
<feature type="domain" description="HSF-type DNA-binding" evidence="6">
    <location>
        <begin position="76"/>
        <end position="171"/>
    </location>
</feature>
<evidence type="ECO:0000313" key="7">
    <source>
        <dbReference type="EMBL" id="KAF0694412.1"/>
    </source>
</evidence>
<dbReference type="InterPro" id="IPR036388">
    <property type="entry name" value="WH-like_DNA-bd_sf"/>
</dbReference>
<dbReference type="FunFam" id="1.10.10.10:FF:000286">
    <property type="entry name" value="Heat shock transcription factor"/>
    <property type="match status" value="2"/>
</dbReference>
<comment type="subcellular location">
    <subcellularLocation>
        <location evidence="1">Nucleus</location>
    </subcellularLocation>
</comment>
<dbReference type="EMBL" id="VJMH01005571">
    <property type="protein sequence ID" value="KAF0694412.1"/>
    <property type="molecule type" value="Genomic_DNA"/>
</dbReference>
<evidence type="ECO:0000256" key="4">
    <source>
        <dbReference type="RuleBase" id="RU004020"/>
    </source>
</evidence>
<feature type="region of interest" description="Disordered" evidence="5">
    <location>
        <begin position="173"/>
        <end position="215"/>
    </location>
</feature>
<evidence type="ECO:0000256" key="5">
    <source>
        <dbReference type="SAM" id="MobiDB-lite"/>
    </source>
</evidence>
<dbReference type="Pfam" id="PF00447">
    <property type="entry name" value="HSF_DNA-bind"/>
    <property type="match status" value="2"/>
</dbReference>
<dbReference type="GO" id="GO:0005634">
    <property type="term" value="C:nucleus"/>
    <property type="evidence" value="ECO:0007669"/>
    <property type="project" value="UniProtKB-SubCell"/>
</dbReference>
<dbReference type="InterPro" id="IPR036390">
    <property type="entry name" value="WH_DNA-bd_sf"/>
</dbReference>
<dbReference type="GO" id="GO:0043565">
    <property type="term" value="F:sequence-specific DNA binding"/>
    <property type="evidence" value="ECO:0007669"/>
    <property type="project" value="InterPro"/>
</dbReference>
<dbReference type="GO" id="GO:0003700">
    <property type="term" value="F:DNA-binding transcription factor activity"/>
    <property type="evidence" value="ECO:0007669"/>
    <property type="project" value="InterPro"/>
</dbReference>
<comment type="similarity">
    <text evidence="4">Belongs to the HSF family.</text>
</comment>
<feature type="compositionally biased region" description="Low complexity" evidence="5">
    <location>
        <begin position="194"/>
        <end position="206"/>
    </location>
</feature>
<evidence type="ECO:0000313" key="8">
    <source>
        <dbReference type="EMBL" id="VFT91527.1"/>
    </source>
</evidence>